<reference evidence="2" key="1">
    <citation type="submission" date="2022-06" db="EMBL/GenBank/DDBJ databases">
        <title>Sphingomonas sp. nov. isolated from rhizosphere soil of tomato.</title>
        <authorList>
            <person name="Dong H."/>
            <person name="Gao R."/>
        </authorList>
    </citation>
    <scope>NUCLEOTIDE SEQUENCE</scope>
    <source>
        <strain evidence="2">MMSM24</strain>
    </source>
</reference>
<dbReference type="InterPro" id="IPR029058">
    <property type="entry name" value="AB_hydrolase_fold"/>
</dbReference>
<name>A0AA41Z4P8_9SPHN</name>
<dbReference type="PANTHER" id="PTHR43194:SF5">
    <property type="entry name" value="PIMELOYL-[ACYL-CARRIER PROTEIN] METHYL ESTER ESTERASE"/>
    <property type="match status" value="1"/>
</dbReference>
<sequence>MLLLPGLICDERIFAAQLSHFPQAQAAADYGDAATLEEMARRVLAAAPARFALLGHSMGARVAVEIVRQAPARVTRLALASTGMHLPRDGEAAKRYWLRDLGRTKGHEALVDAWLPPMIGPASAFDHALHARLRAMCVEAGLDKFEAQIAALLARPATEDVLGAVAVPTLIAVGADDRWSPPAQHRAIAALISHARLVVIPGAGHMLPAERPAAFNAAIADWLALSIDPDLPEGEEK</sequence>
<dbReference type="Proteomes" id="UP001165565">
    <property type="component" value="Unassembled WGS sequence"/>
</dbReference>
<accession>A0AA41Z4P8</accession>
<proteinExistence type="predicted"/>
<comment type="caution">
    <text evidence="2">The sequence shown here is derived from an EMBL/GenBank/DDBJ whole genome shotgun (WGS) entry which is preliminary data.</text>
</comment>
<evidence type="ECO:0000313" key="3">
    <source>
        <dbReference type="Proteomes" id="UP001165565"/>
    </source>
</evidence>
<gene>
    <name evidence="2" type="ORF">NEE01_01740</name>
</gene>
<dbReference type="PANTHER" id="PTHR43194">
    <property type="entry name" value="HYDROLASE ALPHA/BETA FOLD FAMILY"/>
    <property type="match status" value="1"/>
</dbReference>
<evidence type="ECO:0000259" key="1">
    <source>
        <dbReference type="Pfam" id="PF12697"/>
    </source>
</evidence>
<evidence type="ECO:0000313" key="2">
    <source>
        <dbReference type="EMBL" id="MCW6533500.1"/>
    </source>
</evidence>
<keyword evidence="2" id="KW-0378">Hydrolase</keyword>
<dbReference type="EMBL" id="JANFAV010000001">
    <property type="protein sequence ID" value="MCW6533500.1"/>
    <property type="molecule type" value="Genomic_DNA"/>
</dbReference>
<dbReference type="Gene3D" id="3.40.50.1820">
    <property type="entry name" value="alpha/beta hydrolase"/>
    <property type="match status" value="1"/>
</dbReference>
<dbReference type="RefSeq" id="WP_265267528.1">
    <property type="nucleotide sequence ID" value="NZ_JANFAV010000001.1"/>
</dbReference>
<organism evidence="2 3">
    <name type="scientific">Sphingomonas lycopersici</name>
    <dbReference type="NCBI Taxonomy" id="2951807"/>
    <lineage>
        <taxon>Bacteria</taxon>
        <taxon>Pseudomonadati</taxon>
        <taxon>Pseudomonadota</taxon>
        <taxon>Alphaproteobacteria</taxon>
        <taxon>Sphingomonadales</taxon>
        <taxon>Sphingomonadaceae</taxon>
        <taxon>Sphingomonas</taxon>
    </lineage>
</organism>
<dbReference type="GO" id="GO:0016787">
    <property type="term" value="F:hydrolase activity"/>
    <property type="evidence" value="ECO:0007669"/>
    <property type="project" value="UniProtKB-KW"/>
</dbReference>
<dbReference type="Pfam" id="PF12697">
    <property type="entry name" value="Abhydrolase_6"/>
    <property type="match status" value="1"/>
</dbReference>
<protein>
    <submittedName>
        <fullName evidence="2">Alpha/beta hydrolase</fullName>
    </submittedName>
</protein>
<dbReference type="AlphaFoldDB" id="A0AA41Z4P8"/>
<dbReference type="SUPFAM" id="SSF53474">
    <property type="entry name" value="alpha/beta-Hydrolases"/>
    <property type="match status" value="1"/>
</dbReference>
<dbReference type="InterPro" id="IPR050228">
    <property type="entry name" value="Carboxylesterase_BioH"/>
</dbReference>
<dbReference type="PRINTS" id="PR00111">
    <property type="entry name" value="ABHYDROLASE"/>
</dbReference>
<keyword evidence="3" id="KW-1185">Reference proteome</keyword>
<dbReference type="InterPro" id="IPR000073">
    <property type="entry name" value="AB_hydrolase_1"/>
</dbReference>
<feature type="domain" description="AB hydrolase-1" evidence="1">
    <location>
        <begin position="26"/>
        <end position="218"/>
    </location>
</feature>